<comment type="subcellular location">
    <subcellularLocation>
        <location evidence="1">Membrane</location>
        <topology evidence="1">Multi-pass membrane protein</topology>
    </subcellularLocation>
</comment>
<gene>
    <name evidence="7" type="ORF">THSYN_02520</name>
</gene>
<dbReference type="PANTHER" id="PTHR30028:SF0">
    <property type="entry name" value="PROTEIN ALUMINUM SENSITIVE 3"/>
    <property type="match status" value="1"/>
</dbReference>
<name>A0A2K8U333_9GAMM</name>
<keyword evidence="5 6" id="KW-0472">Membrane</keyword>
<evidence type="ECO:0000313" key="7">
    <source>
        <dbReference type="EMBL" id="AUB79945.1"/>
    </source>
</evidence>
<keyword evidence="3 6" id="KW-0812">Transmembrane</keyword>
<feature type="transmembrane region" description="Helical" evidence="6">
    <location>
        <begin position="225"/>
        <end position="246"/>
    </location>
</feature>
<evidence type="ECO:0000256" key="3">
    <source>
        <dbReference type="ARBA" id="ARBA00022692"/>
    </source>
</evidence>
<feature type="transmembrane region" description="Helical" evidence="6">
    <location>
        <begin position="130"/>
        <end position="151"/>
    </location>
</feature>
<accession>A0A2K8U333</accession>
<evidence type="ECO:0000256" key="5">
    <source>
        <dbReference type="ARBA" id="ARBA00023136"/>
    </source>
</evidence>
<feature type="transmembrane region" description="Helical" evidence="6">
    <location>
        <begin position="64"/>
        <end position="82"/>
    </location>
</feature>
<dbReference type="KEGG" id="tsy:THSYN_02520"/>
<proteinExistence type="inferred from homology"/>
<reference evidence="7 8" key="1">
    <citation type="submission" date="2017-03" db="EMBL/GenBank/DDBJ databases">
        <title>Complete genome sequence of Candidatus 'Thiodictyon syntrophicum' sp. nov. strain Cad16T, a photolithoautotroph purple sulfur bacterium isolated from an alpine meromictic lake.</title>
        <authorList>
            <person name="Luedin S.M."/>
            <person name="Pothier J.F."/>
            <person name="Danza F."/>
            <person name="Storelli N."/>
            <person name="Wittwer M."/>
            <person name="Tonolla M."/>
        </authorList>
    </citation>
    <scope>NUCLEOTIDE SEQUENCE [LARGE SCALE GENOMIC DNA]</scope>
    <source>
        <strain evidence="7 8">Cad16T</strain>
    </source>
</reference>
<evidence type="ECO:0000256" key="6">
    <source>
        <dbReference type="SAM" id="Phobius"/>
    </source>
</evidence>
<evidence type="ECO:0000256" key="4">
    <source>
        <dbReference type="ARBA" id="ARBA00022989"/>
    </source>
</evidence>
<sequence length="270" mass="29540">MSLVLLTPFDLALAAVLVLLLAAMSWYLHLGVERRLLIAAARSTVQLMLVGLVLKALFAQTNPWLIGLMALFMLAVAGIEVLQRQKRRFRGPWGYGIGAFSMFISSFSVLFLTLTLIIRVEPWYQPQYLIPLLGMLLGNTMSGAAIALDTLTRGAWDARGRIEARLLAGGTWDQAIASLRRDSLRAGLIPIVNAMATAGLVSLPGMMTGQILAGSPPMEAAKYQLLMMFVISAGTGLGSVAAVWLGSRRLFDERERLRLDRLRDQGRDRG</sequence>
<dbReference type="EMBL" id="CP020370">
    <property type="protein sequence ID" value="AUB79945.1"/>
    <property type="molecule type" value="Genomic_DNA"/>
</dbReference>
<feature type="transmembrane region" description="Helical" evidence="6">
    <location>
        <begin position="36"/>
        <end position="58"/>
    </location>
</feature>
<organism evidence="7 8">
    <name type="scientific">Candidatus Thiodictyon syntrophicum</name>
    <dbReference type="NCBI Taxonomy" id="1166950"/>
    <lineage>
        <taxon>Bacteria</taxon>
        <taxon>Pseudomonadati</taxon>
        <taxon>Pseudomonadota</taxon>
        <taxon>Gammaproteobacteria</taxon>
        <taxon>Chromatiales</taxon>
        <taxon>Chromatiaceae</taxon>
        <taxon>Thiodictyon</taxon>
    </lineage>
</organism>
<feature type="transmembrane region" description="Helical" evidence="6">
    <location>
        <begin position="188"/>
        <end position="213"/>
    </location>
</feature>
<protein>
    <submittedName>
        <fullName evidence="7">Iron export ABC transporter permease subunit FetB</fullName>
    </submittedName>
</protein>
<dbReference type="GO" id="GO:0005886">
    <property type="term" value="C:plasma membrane"/>
    <property type="evidence" value="ECO:0007669"/>
    <property type="project" value="TreeGrafter"/>
</dbReference>
<dbReference type="Proteomes" id="UP000232638">
    <property type="component" value="Chromosome"/>
</dbReference>
<dbReference type="PANTHER" id="PTHR30028">
    <property type="entry name" value="UPF0014 INNER MEMBRANE PROTEIN YBBM-RELATED"/>
    <property type="match status" value="1"/>
</dbReference>
<dbReference type="InterPro" id="IPR005226">
    <property type="entry name" value="UPF0014_fam"/>
</dbReference>
<evidence type="ECO:0000256" key="1">
    <source>
        <dbReference type="ARBA" id="ARBA00004141"/>
    </source>
</evidence>
<comment type="similarity">
    <text evidence="2">Belongs to the UPF0014 family.</text>
</comment>
<dbReference type="RefSeq" id="WP_100917755.1">
    <property type="nucleotide sequence ID" value="NZ_CP020370.1"/>
</dbReference>
<feature type="transmembrane region" description="Helical" evidence="6">
    <location>
        <begin position="94"/>
        <end position="118"/>
    </location>
</feature>
<feature type="transmembrane region" description="Helical" evidence="6">
    <location>
        <begin position="12"/>
        <end position="29"/>
    </location>
</feature>
<evidence type="ECO:0000313" key="8">
    <source>
        <dbReference type="Proteomes" id="UP000232638"/>
    </source>
</evidence>
<keyword evidence="8" id="KW-1185">Reference proteome</keyword>
<dbReference type="Pfam" id="PF03649">
    <property type="entry name" value="UPF0014"/>
    <property type="match status" value="1"/>
</dbReference>
<dbReference type="AlphaFoldDB" id="A0A2K8U333"/>
<evidence type="ECO:0000256" key="2">
    <source>
        <dbReference type="ARBA" id="ARBA00005268"/>
    </source>
</evidence>
<dbReference type="OrthoDB" id="9791807at2"/>
<keyword evidence="4 6" id="KW-1133">Transmembrane helix</keyword>